<name>A0A248UCQ0_9HYPH</name>
<dbReference type="SMART" id="SM00420">
    <property type="entry name" value="HTH_DEOR"/>
    <property type="match status" value="1"/>
</dbReference>
<dbReference type="InterPro" id="IPR001034">
    <property type="entry name" value="DeoR_HTH"/>
</dbReference>
<dbReference type="OrthoDB" id="9814815at2"/>
<dbReference type="PROSITE" id="PS00894">
    <property type="entry name" value="HTH_DEOR_1"/>
    <property type="match status" value="1"/>
</dbReference>
<evidence type="ECO:0000256" key="2">
    <source>
        <dbReference type="ARBA" id="ARBA00023125"/>
    </source>
</evidence>
<dbReference type="KEGG" id="och:CES85_5176"/>
<dbReference type="InterPro" id="IPR050313">
    <property type="entry name" value="Carb_Metab_HTH_regulators"/>
</dbReference>
<dbReference type="AlphaFoldDB" id="A0A248UCQ0"/>
<proteinExistence type="predicted"/>
<dbReference type="PANTHER" id="PTHR30363:SF44">
    <property type="entry name" value="AGA OPERON TRANSCRIPTIONAL REPRESSOR-RELATED"/>
    <property type="match status" value="1"/>
</dbReference>
<dbReference type="SUPFAM" id="SSF46785">
    <property type="entry name" value="Winged helix' DNA-binding domain"/>
    <property type="match status" value="1"/>
</dbReference>
<dbReference type="InterPro" id="IPR014036">
    <property type="entry name" value="DeoR-like_C"/>
</dbReference>
<dbReference type="Gene3D" id="3.40.50.1360">
    <property type="match status" value="1"/>
</dbReference>
<dbReference type="EMBL" id="CP022603">
    <property type="protein sequence ID" value="ASV84382.1"/>
    <property type="molecule type" value="Genomic_DNA"/>
</dbReference>
<dbReference type="Proteomes" id="UP000215256">
    <property type="component" value="Chromosome 2"/>
</dbReference>
<sequence>MAQRPIRPSDRQDRIRDRLIRLGDATCAELADMFSVSEETIRRDLASLEEKGQAMRVHGGARAVTAKGLPHIDLRIGADREAKERIARLAHVLLKPGMSVFFSGGSTALATAWEARHEPPIIATSLMVDIMIVLAMGGQTDLTLCGGQFDKHSRASFGFEAMEIISRRVFDIAFMGASGFDVERGLLGPSDRHLQLAQVVRRQTRKFVVLASHTALQRSDKFSILPTSSIDLVITDQPPPSAVYAALERAGVEIIY</sequence>
<dbReference type="PANTHER" id="PTHR30363">
    <property type="entry name" value="HTH-TYPE TRANSCRIPTIONAL REGULATOR SRLR-RELATED"/>
    <property type="match status" value="1"/>
</dbReference>
<keyword evidence="3" id="KW-0804">Transcription</keyword>
<keyword evidence="2" id="KW-0238">DNA-binding</keyword>
<dbReference type="PRINTS" id="PR00037">
    <property type="entry name" value="HTHLACR"/>
</dbReference>
<dbReference type="RefSeq" id="WP_095445128.1">
    <property type="nucleotide sequence ID" value="NZ_CP022603.1"/>
</dbReference>
<dbReference type="InterPro" id="IPR037171">
    <property type="entry name" value="NagB/RpiA_transferase-like"/>
</dbReference>
<dbReference type="GO" id="GO:0003677">
    <property type="term" value="F:DNA binding"/>
    <property type="evidence" value="ECO:0007669"/>
    <property type="project" value="UniProtKB-KW"/>
</dbReference>
<reference evidence="5 6" key="1">
    <citation type="submission" date="2017-07" db="EMBL/GenBank/DDBJ databases">
        <title>Phylogenetic study on the rhizospheric bacterium Ochrobactrum sp. A44.</title>
        <authorList>
            <person name="Krzyzanowska D.M."/>
            <person name="Ossowicki A."/>
            <person name="Rajewska M."/>
            <person name="Maciag T."/>
            <person name="Kaczynski Z."/>
            <person name="Czerwicka M."/>
            <person name="Jafra S."/>
        </authorList>
    </citation>
    <scope>NUCLEOTIDE SEQUENCE [LARGE SCALE GENOMIC DNA]</scope>
    <source>
        <strain evidence="5 6">A44</strain>
    </source>
</reference>
<accession>A0A248UCQ0</accession>
<evidence type="ECO:0000256" key="3">
    <source>
        <dbReference type="ARBA" id="ARBA00023163"/>
    </source>
</evidence>
<dbReference type="SMART" id="SM01134">
    <property type="entry name" value="DeoRC"/>
    <property type="match status" value="1"/>
</dbReference>
<dbReference type="Pfam" id="PF00455">
    <property type="entry name" value="DeoRC"/>
    <property type="match status" value="1"/>
</dbReference>
<evidence type="ECO:0000256" key="1">
    <source>
        <dbReference type="ARBA" id="ARBA00023015"/>
    </source>
</evidence>
<dbReference type="PROSITE" id="PS51000">
    <property type="entry name" value="HTH_DEOR_2"/>
    <property type="match status" value="1"/>
</dbReference>
<dbReference type="Gene3D" id="1.10.10.10">
    <property type="entry name" value="Winged helix-like DNA-binding domain superfamily/Winged helix DNA-binding domain"/>
    <property type="match status" value="1"/>
</dbReference>
<gene>
    <name evidence="5" type="ORF">CES85_5176</name>
</gene>
<dbReference type="InterPro" id="IPR018356">
    <property type="entry name" value="Tscrpt_reg_HTH_DeoR_CS"/>
</dbReference>
<dbReference type="GO" id="GO:0003700">
    <property type="term" value="F:DNA-binding transcription factor activity"/>
    <property type="evidence" value="ECO:0007669"/>
    <property type="project" value="InterPro"/>
</dbReference>
<organism evidence="5 6">
    <name type="scientific">Ochrobactrum quorumnocens</name>
    <dbReference type="NCBI Taxonomy" id="271865"/>
    <lineage>
        <taxon>Bacteria</taxon>
        <taxon>Pseudomonadati</taxon>
        <taxon>Pseudomonadota</taxon>
        <taxon>Alphaproteobacteria</taxon>
        <taxon>Hyphomicrobiales</taxon>
        <taxon>Brucellaceae</taxon>
        <taxon>Brucella/Ochrobactrum group</taxon>
        <taxon>Ochrobactrum</taxon>
    </lineage>
</organism>
<evidence type="ECO:0000313" key="5">
    <source>
        <dbReference type="EMBL" id="ASV84382.1"/>
    </source>
</evidence>
<dbReference type="InterPro" id="IPR036388">
    <property type="entry name" value="WH-like_DNA-bd_sf"/>
</dbReference>
<dbReference type="InterPro" id="IPR036390">
    <property type="entry name" value="WH_DNA-bd_sf"/>
</dbReference>
<dbReference type="SUPFAM" id="SSF100950">
    <property type="entry name" value="NagB/RpiA/CoA transferase-like"/>
    <property type="match status" value="1"/>
</dbReference>
<protein>
    <submittedName>
        <fullName evidence="5">HTH domain protein</fullName>
    </submittedName>
</protein>
<evidence type="ECO:0000313" key="6">
    <source>
        <dbReference type="Proteomes" id="UP000215256"/>
    </source>
</evidence>
<feature type="domain" description="HTH deoR-type" evidence="4">
    <location>
        <begin position="8"/>
        <end position="63"/>
    </location>
</feature>
<dbReference type="Pfam" id="PF08220">
    <property type="entry name" value="HTH_DeoR"/>
    <property type="match status" value="1"/>
</dbReference>
<evidence type="ECO:0000259" key="4">
    <source>
        <dbReference type="PROSITE" id="PS51000"/>
    </source>
</evidence>
<keyword evidence="1" id="KW-0805">Transcription regulation</keyword>